<protein>
    <submittedName>
        <fullName evidence="1">AAA family ATPase</fullName>
    </submittedName>
</protein>
<dbReference type="InterPro" id="IPR027417">
    <property type="entry name" value="P-loop_NTPase"/>
</dbReference>
<reference evidence="1" key="2">
    <citation type="submission" date="2021-04" db="EMBL/GenBank/DDBJ databases">
        <authorList>
            <person name="Gilroy R."/>
        </authorList>
    </citation>
    <scope>NUCLEOTIDE SEQUENCE</scope>
    <source>
        <strain evidence="1">CHK188-11489</strain>
    </source>
</reference>
<gene>
    <name evidence="1" type="ORF">H9724_02320</name>
</gene>
<reference evidence="1" key="1">
    <citation type="journal article" date="2021" name="PeerJ">
        <title>Extensive microbial diversity within the chicken gut microbiome revealed by metagenomics and culture.</title>
        <authorList>
            <person name="Gilroy R."/>
            <person name="Ravi A."/>
            <person name="Getino M."/>
            <person name="Pursley I."/>
            <person name="Horton D.L."/>
            <person name="Alikhan N.F."/>
            <person name="Baker D."/>
            <person name="Gharbi K."/>
            <person name="Hall N."/>
            <person name="Watson M."/>
            <person name="Adriaenssens E.M."/>
            <person name="Foster-Nyarko E."/>
            <person name="Jarju S."/>
            <person name="Secka A."/>
            <person name="Antonio M."/>
            <person name="Oren A."/>
            <person name="Chaudhuri R.R."/>
            <person name="La Ragione R."/>
            <person name="Hildebrand F."/>
            <person name="Pallen M.J."/>
        </authorList>
    </citation>
    <scope>NUCLEOTIDE SEQUENCE</scope>
    <source>
        <strain evidence="1">CHK188-11489</strain>
    </source>
</reference>
<accession>A0A9D2FIB1</accession>
<evidence type="ECO:0000313" key="1">
    <source>
        <dbReference type="EMBL" id="HIZ61589.1"/>
    </source>
</evidence>
<sequence>MKTLYIIGGPMGAGKTTVCQVLKKTLPDSVFLDGDWCWDAHPFQVTEETKQMVLRNIRFVLGQFLHCSAYRSVIFCWVLHEQAILDAVLGGLDLTGCAVKNISLLCSEAELRARLQRDVESGLRTEDVIGRSLARLPAYAGLPTFKIDTTGRTPAEVAAQIAAL</sequence>
<dbReference type="Pfam" id="PF13238">
    <property type="entry name" value="AAA_18"/>
    <property type="match status" value="1"/>
</dbReference>
<dbReference type="EMBL" id="DXBF01000017">
    <property type="protein sequence ID" value="HIZ61589.1"/>
    <property type="molecule type" value="Genomic_DNA"/>
</dbReference>
<dbReference type="SUPFAM" id="SSF52540">
    <property type="entry name" value="P-loop containing nucleoside triphosphate hydrolases"/>
    <property type="match status" value="1"/>
</dbReference>
<organism evidence="1 2">
    <name type="scientific">Candidatus Gemmiger avistercoris</name>
    <dbReference type="NCBI Taxonomy" id="2838606"/>
    <lineage>
        <taxon>Bacteria</taxon>
        <taxon>Bacillati</taxon>
        <taxon>Bacillota</taxon>
        <taxon>Clostridia</taxon>
        <taxon>Eubacteriales</taxon>
        <taxon>Gemmiger</taxon>
    </lineage>
</organism>
<dbReference type="AlphaFoldDB" id="A0A9D2FIB1"/>
<dbReference type="Gene3D" id="3.40.50.300">
    <property type="entry name" value="P-loop containing nucleotide triphosphate hydrolases"/>
    <property type="match status" value="1"/>
</dbReference>
<proteinExistence type="predicted"/>
<evidence type="ECO:0000313" key="2">
    <source>
        <dbReference type="Proteomes" id="UP000824105"/>
    </source>
</evidence>
<comment type="caution">
    <text evidence="1">The sequence shown here is derived from an EMBL/GenBank/DDBJ whole genome shotgun (WGS) entry which is preliminary data.</text>
</comment>
<name>A0A9D2FIB1_9FIRM</name>
<dbReference type="Proteomes" id="UP000824105">
    <property type="component" value="Unassembled WGS sequence"/>
</dbReference>